<evidence type="ECO:0000256" key="3">
    <source>
        <dbReference type="ARBA" id="ARBA00022475"/>
    </source>
</evidence>
<feature type="transmembrane region" description="Helical" evidence="9">
    <location>
        <begin position="149"/>
        <end position="172"/>
    </location>
</feature>
<feature type="transmembrane region" description="Helical" evidence="9">
    <location>
        <begin position="20"/>
        <end position="39"/>
    </location>
</feature>
<evidence type="ECO:0000256" key="5">
    <source>
        <dbReference type="ARBA" id="ARBA00022692"/>
    </source>
</evidence>
<reference evidence="11 12" key="1">
    <citation type="journal article" date="2013" name="J. Bacteriol.">
        <title>Roles of HynAB and Ech, the only two hydrogenases found in the model sulfate reducer Desulfovibrio gigas.</title>
        <authorList>
            <person name="Morais-Silva F.O."/>
            <person name="Santos C.I."/>
            <person name="Rodrigues R."/>
            <person name="Pereira I.A."/>
            <person name="Rodrigues-Pousada C."/>
        </authorList>
    </citation>
    <scope>NUCLEOTIDE SEQUENCE [LARGE SCALE GENOMIC DNA]</scope>
    <source>
        <strain evidence="12">ATCC 19364 / DSM 1382 / NCIMB 9332 / VKM B-1759</strain>
    </source>
</reference>
<dbReference type="InterPro" id="IPR004563">
    <property type="entry name" value="Apolipo_AcylTrfase"/>
</dbReference>
<name>T2GD26_MEGG1</name>
<accession>T2GD26</accession>
<comment type="similarity">
    <text evidence="2 9">Belongs to the CN hydrolase family. Apolipoprotein N-acyltransferase subfamily.</text>
</comment>
<comment type="subcellular location">
    <subcellularLocation>
        <location evidence="1 9">Cell membrane</location>
        <topology evidence="1 9">Multi-pass membrane protein</topology>
    </subcellularLocation>
</comment>
<evidence type="ECO:0000259" key="10">
    <source>
        <dbReference type="PROSITE" id="PS50263"/>
    </source>
</evidence>
<evidence type="ECO:0000256" key="2">
    <source>
        <dbReference type="ARBA" id="ARBA00010065"/>
    </source>
</evidence>
<dbReference type="KEGG" id="dgg:DGI_2754"/>
<evidence type="ECO:0000256" key="8">
    <source>
        <dbReference type="ARBA" id="ARBA00023315"/>
    </source>
</evidence>
<comment type="catalytic activity">
    <reaction evidence="9">
        <text>N-terminal S-1,2-diacyl-sn-glyceryl-L-cysteinyl-[lipoprotein] + a glycerophospholipid = N-acyl-S-1,2-diacyl-sn-glyceryl-L-cysteinyl-[lipoprotein] + a 2-acyl-sn-glycero-3-phospholipid + H(+)</text>
        <dbReference type="Rhea" id="RHEA:48228"/>
        <dbReference type="Rhea" id="RHEA-COMP:14681"/>
        <dbReference type="Rhea" id="RHEA-COMP:14684"/>
        <dbReference type="ChEBI" id="CHEBI:15378"/>
        <dbReference type="ChEBI" id="CHEBI:136912"/>
        <dbReference type="ChEBI" id="CHEBI:140656"/>
        <dbReference type="ChEBI" id="CHEBI:140657"/>
        <dbReference type="ChEBI" id="CHEBI:140660"/>
        <dbReference type="EC" id="2.3.1.269"/>
    </reaction>
</comment>
<evidence type="ECO:0000256" key="1">
    <source>
        <dbReference type="ARBA" id="ARBA00004651"/>
    </source>
</evidence>
<feature type="domain" description="CN hydrolase" evidence="10">
    <location>
        <begin position="226"/>
        <end position="475"/>
    </location>
</feature>
<dbReference type="Gene3D" id="3.60.110.10">
    <property type="entry name" value="Carbon-nitrogen hydrolase"/>
    <property type="match status" value="1"/>
</dbReference>
<keyword evidence="5 9" id="KW-0812">Transmembrane</keyword>
<dbReference type="InterPro" id="IPR045378">
    <property type="entry name" value="LNT_N"/>
</dbReference>
<dbReference type="eggNOG" id="COG0815">
    <property type="taxonomic scope" value="Bacteria"/>
</dbReference>
<dbReference type="SUPFAM" id="SSF56317">
    <property type="entry name" value="Carbon-nitrogen hydrolase"/>
    <property type="match status" value="1"/>
</dbReference>
<sequence length="519" mass="56263">MIYHTLLVILGSFFGFANPFWQLPALALLVPGGLYLLGLSAQSPGQAMRRGWVAGGLGASASLYWVAVPVHDFAYIPWALAAPCAVLLGMTLGFFSGVFSMACRHVARRLPLLPAALFAGTVWGLLEAAKGYALTGFPWLVLPAAFAPWPLLIQGLSTVGSWGLAGVLAMAAASWAHGRWIKHALGASALPGALLGLLLMAGLFLHGVAVLQEPQTSDGTAIVAVVQGNVDQSVKWNEAYQQETIDRYVSLSRSLATQHASAPPKVILWPETSMPFYFQEPGEPSQQVRSLAADLGVPVLLGAPGYDRDPQSSQYRFYNRAYLLGKDGAIQSYYEKEHLVPFGEYIPFGKHFSFLKKLVEGPGDFAPGQLVAPLQLGHLSMGVLICYETIFPELAQKRVAEGANVLVNLSNDAWFGKTAAPTQHLHLAVLRAVEQRRSVVRATNTGISAVIMPTGVVRSPTRLFETAVFAMETDLMTSHTRYHVWHYVILPGMAVLSIVCYLWSRIAPSRVPSKTPRYS</sequence>
<keyword evidence="7 9" id="KW-0472">Membrane</keyword>
<dbReference type="InterPro" id="IPR036526">
    <property type="entry name" value="C-N_Hydrolase_sf"/>
</dbReference>
<dbReference type="OrthoDB" id="9804277at2"/>
<dbReference type="GO" id="GO:0005886">
    <property type="term" value="C:plasma membrane"/>
    <property type="evidence" value="ECO:0007669"/>
    <property type="project" value="UniProtKB-SubCell"/>
</dbReference>
<feature type="transmembrane region" description="Helical" evidence="9">
    <location>
        <begin position="74"/>
        <end position="98"/>
    </location>
</feature>
<dbReference type="CDD" id="cd07571">
    <property type="entry name" value="ALP_N-acyl_transferase"/>
    <property type="match status" value="1"/>
</dbReference>
<dbReference type="UniPathway" id="UPA00666"/>
<keyword evidence="4 9" id="KW-0808">Transferase</keyword>
<gene>
    <name evidence="9" type="primary">lnt</name>
    <name evidence="11" type="ORF">DGI_2754</name>
</gene>
<evidence type="ECO:0000313" key="12">
    <source>
        <dbReference type="Proteomes" id="UP000016587"/>
    </source>
</evidence>
<dbReference type="RefSeq" id="WP_021761511.1">
    <property type="nucleotide sequence ID" value="NC_022444.1"/>
</dbReference>
<dbReference type="HOGENOM" id="CLU_019563_1_2_7"/>
<dbReference type="PATRIC" id="fig|1121448.10.peg.2716"/>
<feature type="transmembrane region" description="Helical" evidence="9">
    <location>
        <begin position="484"/>
        <end position="504"/>
    </location>
</feature>
<evidence type="ECO:0000313" key="11">
    <source>
        <dbReference type="EMBL" id="AGW14485.1"/>
    </source>
</evidence>
<evidence type="ECO:0000256" key="6">
    <source>
        <dbReference type="ARBA" id="ARBA00022989"/>
    </source>
</evidence>
<dbReference type="PROSITE" id="PS50263">
    <property type="entry name" value="CN_HYDROLASE"/>
    <property type="match status" value="1"/>
</dbReference>
<organism evidence="11 12">
    <name type="scientific">Megalodesulfovibrio gigas (strain ATCC 19364 / DSM 1382 / NCIMB 9332 / VKM B-1759)</name>
    <name type="common">Desulfovibrio gigas</name>
    <dbReference type="NCBI Taxonomy" id="1121448"/>
    <lineage>
        <taxon>Bacteria</taxon>
        <taxon>Pseudomonadati</taxon>
        <taxon>Thermodesulfobacteriota</taxon>
        <taxon>Desulfovibrionia</taxon>
        <taxon>Desulfovibrionales</taxon>
        <taxon>Desulfovibrionaceae</taxon>
        <taxon>Megalodesulfovibrio</taxon>
    </lineage>
</organism>
<dbReference type="GO" id="GO:0016410">
    <property type="term" value="F:N-acyltransferase activity"/>
    <property type="evidence" value="ECO:0007669"/>
    <property type="project" value="UniProtKB-UniRule"/>
</dbReference>
<dbReference type="Proteomes" id="UP000016587">
    <property type="component" value="Chromosome"/>
</dbReference>
<dbReference type="PANTHER" id="PTHR38686">
    <property type="entry name" value="APOLIPOPROTEIN N-ACYLTRANSFERASE"/>
    <property type="match status" value="1"/>
</dbReference>
<dbReference type="GO" id="GO:0042158">
    <property type="term" value="P:lipoprotein biosynthetic process"/>
    <property type="evidence" value="ECO:0007669"/>
    <property type="project" value="UniProtKB-UniRule"/>
</dbReference>
<keyword evidence="8 9" id="KW-0012">Acyltransferase</keyword>
<comment type="function">
    <text evidence="9">Catalyzes the phospholipid dependent N-acylation of the N-terminal cysteine of apolipoprotein, the last step in lipoprotein maturation.</text>
</comment>
<proteinExistence type="inferred from homology"/>
<feature type="transmembrane region" description="Helical" evidence="9">
    <location>
        <begin position="184"/>
        <end position="205"/>
    </location>
</feature>
<dbReference type="InterPro" id="IPR003010">
    <property type="entry name" value="C-N_Hydrolase"/>
</dbReference>
<dbReference type="Pfam" id="PF00795">
    <property type="entry name" value="CN_hydrolase"/>
    <property type="match status" value="1"/>
</dbReference>
<protein>
    <recommendedName>
        <fullName evidence="9">Apolipoprotein N-acyltransferase</fullName>
        <shortName evidence="9">ALP N-acyltransferase</shortName>
        <ecNumber evidence="9">2.3.1.269</ecNumber>
    </recommendedName>
</protein>
<dbReference type="EMBL" id="CP006585">
    <property type="protein sequence ID" value="AGW14485.1"/>
    <property type="molecule type" value="Genomic_DNA"/>
</dbReference>
<comment type="pathway">
    <text evidence="9">Protein modification; lipoprotein biosynthesis (N-acyl transfer).</text>
</comment>
<dbReference type="AlphaFoldDB" id="T2GD26"/>
<evidence type="ECO:0000256" key="7">
    <source>
        <dbReference type="ARBA" id="ARBA00023136"/>
    </source>
</evidence>
<feature type="transmembrane region" description="Helical" evidence="9">
    <location>
        <begin position="110"/>
        <end position="129"/>
    </location>
</feature>
<dbReference type="STRING" id="1121448.DGI_2754"/>
<reference evidence="12" key="2">
    <citation type="submission" date="2013-07" db="EMBL/GenBank/DDBJ databases">
        <authorList>
            <person name="Morais-Silva F.O."/>
            <person name="Rezende A.M."/>
            <person name="Pimentel C."/>
            <person name="Resende D.M."/>
            <person name="Santos C.I."/>
            <person name="Clemente C."/>
            <person name="de Oliveira L.M."/>
            <person name="da Silva S.M."/>
            <person name="Costa D.A."/>
            <person name="Varela-Raposo A."/>
            <person name="Horacio E.C.A."/>
            <person name="Matos M."/>
            <person name="Flores O."/>
            <person name="Ruiz J.C."/>
            <person name="Rodrigues-Pousada C."/>
        </authorList>
    </citation>
    <scope>NUCLEOTIDE SEQUENCE [LARGE SCALE GENOMIC DNA]</scope>
    <source>
        <strain evidence="12">ATCC 19364 / DSM 1382 / NCIMB 9332 / VKM B-1759</strain>
    </source>
</reference>
<dbReference type="PANTHER" id="PTHR38686:SF1">
    <property type="entry name" value="APOLIPOPROTEIN N-ACYLTRANSFERASE"/>
    <property type="match status" value="1"/>
</dbReference>
<evidence type="ECO:0000256" key="9">
    <source>
        <dbReference type="HAMAP-Rule" id="MF_01148"/>
    </source>
</evidence>
<keyword evidence="12" id="KW-1185">Reference proteome</keyword>
<dbReference type="Pfam" id="PF20154">
    <property type="entry name" value="LNT_N"/>
    <property type="match status" value="1"/>
</dbReference>
<keyword evidence="11" id="KW-0449">Lipoprotein</keyword>
<dbReference type="EC" id="2.3.1.269" evidence="9"/>
<feature type="transmembrane region" description="Helical" evidence="9">
    <location>
        <begin position="51"/>
        <end position="68"/>
    </location>
</feature>
<dbReference type="HAMAP" id="MF_01148">
    <property type="entry name" value="Lnt"/>
    <property type="match status" value="1"/>
</dbReference>
<evidence type="ECO:0000256" key="4">
    <source>
        <dbReference type="ARBA" id="ARBA00022679"/>
    </source>
</evidence>
<keyword evidence="3 9" id="KW-1003">Cell membrane</keyword>
<keyword evidence="6 9" id="KW-1133">Transmembrane helix</keyword>
<dbReference type="NCBIfam" id="TIGR00546">
    <property type="entry name" value="lnt"/>
    <property type="match status" value="1"/>
</dbReference>